<reference evidence="3 4" key="1">
    <citation type="journal article" date="2019" name="Gigascience">
        <title>Whole-genome sequence of the oriental lung fluke Paragonimus westermani.</title>
        <authorList>
            <person name="Oey H."/>
            <person name="Zakrzewski M."/>
            <person name="Narain K."/>
            <person name="Devi K.R."/>
            <person name="Agatsuma T."/>
            <person name="Nawaratna S."/>
            <person name="Gobert G.N."/>
            <person name="Jones M.K."/>
            <person name="Ragan M.A."/>
            <person name="McManus D.P."/>
            <person name="Krause L."/>
        </authorList>
    </citation>
    <scope>NUCLEOTIDE SEQUENCE [LARGE SCALE GENOMIC DNA]</scope>
    <source>
        <strain evidence="3 4">IND2009</strain>
    </source>
</reference>
<sequence length="407" mass="45049">MPSINSHEVLPELTEEEKEHAAKRRLWSDKISSLMGRCLLKGWRMLGESYQICGTILFKPQDGDRYCVACSELDMDGNSKPAQGDSSESGVRSTKTTEERIPTFDNGSSLSAIGRNNLPHSCSDLVCKDPVKTTVIPDSLRMVNTLHSKLEWCVDRLPNADTPDGIQQWARAIQALVDWGSCIPEPVEYEGFITKNKISIASDPHRELLLCPTDDIKLIRQPKSHRIANAGTPPDAFKLDVFASNPLGRHSVNFLATGEWICVQQASVLLRGHYWKLPRISSVQKLIGPLSDYWFSVDQCDQSVAESCSGMSVKHSPIHPSTYRPWTTAVMPTRSRQPTLDSIGQNGEFNRTTEGSSSAEALQVSKLRGLRVKSRSVMNGRTDTLSSMNDTLTDGNVADQICVSCDK</sequence>
<dbReference type="AlphaFoldDB" id="A0A5J4NZ61"/>
<dbReference type="PANTHER" id="PTHR16537:SF1">
    <property type="entry name" value="PROTEIN ZNRD2"/>
    <property type="match status" value="1"/>
</dbReference>
<name>A0A5J4NZ61_9TREM</name>
<organism evidence="3 4">
    <name type="scientific">Paragonimus westermani</name>
    <dbReference type="NCBI Taxonomy" id="34504"/>
    <lineage>
        <taxon>Eukaryota</taxon>
        <taxon>Metazoa</taxon>
        <taxon>Spiralia</taxon>
        <taxon>Lophotrochozoa</taxon>
        <taxon>Platyhelminthes</taxon>
        <taxon>Trematoda</taxon>
        <taxon>Digenea</taxon>
        <taxon>Plagiorchiida</taxon>
        <taxon>Troglotremata</taxon>
        <taxon>Troglotrematidae</taxon>
        <taxon>Paragonimus</taxon>
    </lineage>
</organism>
<feature type="non-terminal residue" evidence="3">
    <location>
        <position position="407"/>
    </location>
</feature>
<feature type="region of interest" description="Disordered" evidence="1">
    <location>
        <begin position="335"/>
        <end position="360"/>
    </location>
</feature>
<protein>
    <recommendedName>
        <fullName evidence="2">Dedicator of cytokinesis C/D N-terminal domain-containing protein</fullName>
    </recommendedName>
</protein>
<dbReference type="PANTHER" id="PTHR16537">
    <property type="entry name" value="SJOEGREN SYNDROME/SCLERODERMA AUTOANTIGEN 1"/>
    <property type="match status" value="1"/>
</dbReference>
<comment type="caution">
    <text evidence="3">The sequence shown here is derived from an EMBL/GenBank/DDBJ whole genome shotgun (WGS) entry which is preliminary data.</text>
</comment>
<evidence type="ECO:0000313" key="3">
    <source>
        <dbReference type="EMBL" id="KAA3680470.1"/>
    </source>
</evidence>
<feature type="region of interest" description="Disordered" evidence="1">
    <location>
        <begin position="1"/>
        <end position="22"/>
    </location>
</feature>
<accession>A0A5J4NZ61</accession>
<evidence type="ECO:0000313" key="4">
    <source>
        <dbReference type="Proteomes" id="UP000324629"/>
    </source>
</evidence>
<dbReference type="Pfam" id="PF06677">
    <property type="entry name" value="Auto_anti-p27"/>
    <property type="match status" value="1"/>
</dbReference>
<feature type="compositionally biased region" description="Polar residues" evidence="1">
    <location>
        <begin position="80"/>
        <end position="94"/>
    </location>
</feature>
<dbReference type="InterPro" id="IPR009563">
    <property type="entry name" value="SSSCA1"/>
</dbReference>
<dbReference type="InterPro" id="IPR051888">
    <property type="entry name" value="UPF0148_domain"/>
</dbReference>
<gene>
    <name evidence="3" type="ORF">DEA37_0003521</name>
</gene>
<dbReference type="EMBL" id="QNGE01000434">
    <property type="protein sequence ID" value="KAA3680470.1"/>
    <property type="molecule type" value="Genomic_DNA"/>
</dbReference>
<dbReference type="InterPro" id="IPR021816">
    <property type="entry name" value="DOCK_C/D_N"/>
</dbReference>
<dbReference type="Pfam" id="PF11878">
    <property type="entry name" value="DOCK_C-D_N"/>
    <property type="match status" value="1"/>
</dbReference>
<keyword evidence="4" id="KW-1185">Reference proteome</keyword>
<feature type="region of interest" description="Disordered" evidence="1">
    <location>
        <begin position="77"/>
        <end position="106"/>
    </location>
</feature>
<proteinExistence type="predicted"/>
<dbReference type="Proteomes" id="UP000324629">
    <property type="component" value="Unassembled WGS sequence"/>
</dbReference>
<evidence type="ECO:0000256" key="1">
    <source>
        <dbReference type="SAM" id="MobiDB-lite"/>
    </source>
</evidence>
<feature type="domain" description="Dedicator of cytokinesis C/D N-terminal" evidence="2">
    <location>
        <begin position="185"/>
        <end position="238"/>
    </location>
</feature>
<evidence type="ECO:0000259" key="2">
    <source>
        <dbReference type="Pfam" id="PF11878"/>
    </source>
</evidence>